<dbReference type="PROSITE" id="PS50011">
    <property type="entry name" value="PROTEIN_KINASE_DOM"/>
    <property type="match status" value="1"/>
</dbReference>
<reference evidence="11 12" key="1">
    <citation type="submission" date="2021-04" db="EMBL/GenBank/DDBJ databases">
        <title>Genome analysis of Polyangium sp.</title>
        <authorList>
            <person name="Li Y."/>
            <person name="Wang J."/>
        </authorList>
    </citation>
    <scope>NUCLEOTIDE SEQUENCE [LARGE SCALE GENOMIC DNA]</scope>
    <source>
        <strain evidence="11 12">SDU14</strain>
    </source>
</reference>
<feature type="region of interest" description="Disordered" evidence="8">
    <location>
        <begin position="572"/>
        <end position="592"/>
    </location>
</feature>
<protein>
    <recommendedName>
        <fullName evidence="1">non-specific serine/threonine protein kinase</fullName>
        <ecNumber evidence="1">2.7.11.1</ecNumber>
    </recommendedName>
</protein>
<accession>A0A9X3XIA3</accession>
<dbReference type="FunFam" id="1.10.510.10:FF:000021">
    <property type="entry name" value="Serine/threonine protein kinase"/>
    <property type="match status" value="1"/>
</dbReference>
<evidence type="ECO:0000256" key="1">
    <source>
        <dbReference type="ARBA" id="ARBA00012513"/>
    </source>
</evidence>
<dbReference type="AlphaFoldDB" id="A0A9X3XIA3"/>
<dbReference type="InterPro" id="IPR017441">
    <property type="entry name" value="Protein_kinase_ATP_BS"/>
</dbReference>
<organism evidence="11 12">
    <name type="scientific">Polyangium jinanense</name>
    <dbReference type="NCBI Taxonomy" id="2829994"/>
    <lineage>
        <taxon>Bacteria</taxon>
        <taxon>Pseudomonadati</taxon>
        <taxon>Myxococcota</taxon>
        <taxon>Polyangia</taxon>
        <taxon>Polyangiales</taxon>
        <taxon>Polyangiaceae</taxon>
        <taxon>Polyangium</taxon>
    </lineage>
</organism>
<keyword evidence="5 11" id="KW-0418">Kinase</keyword>
<dbReference type="GO" id="GO:0004674">
    <property type="term" value="F:protein serine/threonine kinase activity"/>
    <property type="evidence" value="ECO:0007669"/>
    <property type="project" value="UniProtKB-KW"/>
</dbReference>
<feature type="binding site" evidence="7">
    <location>
        <position position="103"/>
    </location>
    <ligand>
        <name>ATP</name>
        <dbReference type="ChEBI" id="CHEBI:30616"/>
    </ligand>
</feature>
<comment type="caution">
    <text evidence="11">The sequence shown here is derived from an EMBL/GenBank/DDBJ whole genome shotgun (WGS) entry which is preliminary data.</text>
</comment>
<dbReference type="InterPro" id="IPR011009">
    <property type="entry name" value="Kinase-like_dom_sf"/>
</dbReference>
<name>A0A9X3XIA3_9BACT</name>
<feature type="transmembrane region" description="Helical" evidence="9">
    <location>
        <begin position="400"/>
        <end position="421"/>
    </location>
</feature>
<feature type="region of interest" description="Disordered" evidence="8">
    <location>
        <begin position="1"/>
        <end position="40"/>
    </location>
</feature>
<evidence type="ECO:0000259" key="10">
    <source>
        <dbReference type="PROSITE" id="PS50011"/>
    </source>
</evidence>
<dbReference type="EC" id="2.7.11.1" evidence="1"/>
<evidence type="ECO:0000256" key="2">
    <source>
        <dbReference type="ARBA" id="ARBA00022527"/>
    </source>
</evidence>
<dbReference type="PANTHER" id="PTHR43289:SF6">
    <property type="entry name" value="SERINE_THREONINE-PROTEIN KINASE NEKL-3"/>
    <property type="match status" value="1"/>
</dbReference>
<dbReference type="Gene3D" id="3.30.200.20">
    <property type="entry name" value="Phosphorylase Kinase, domain 1"/>
    <property type="match status" value="1"/>
</dbReference>
<dbReference type="InterPro" id="IPR008271">
    <property type="entry name" value="Ser/Thr_kinase_AS"/>
</dbReference>
<sequence length="712" mass="76847">MSIGEDVPGDTAPSDAETTALAVEPSPEVDTSAPAETPQPTSRIAALALSLNLDDEALVHRADPLIGLVVAGRYRILTPIGRGGMGVVYKVEHVHLGKLLAMKLLAGELSMSPEVVRRFKREALTVSRLSSPSTVHVFDYGVDAGLTYIVMELVTGRDLAAMLADAGPMPFARLGKIVLQILSSLGEAHGKGIVHRDVKPQNVMITTTEGGTDIAKVLDFGIAKLREEADASTGGEVTRRDQLIGTPYFLAPELIRGDPVDHRADLYAVGVLLYHALTGHYPFHAKTSASILVKHVTEQPIAPSIRAPSRGIPPGVDAVVLRALEKDPAARWQSAGELQAAIAAELRKLGTEDVEALLDASVLRNLTRAALMGAAQSPGEIASRDEVEAYERKLRSRRHLAWFASSLVLILGAGAGLFVMWRRWTPSFAGAELEPNDTAANATPLPLGTSVSGLLGKRIDAQHSDRDFYSFEVPKGAGDTPRIARFVVTALPNMETCTLLYRQGFQAPIAQYCVGRSGRDLSIPRLSIEPGRYYASVLQDLDPRGDRRIPFVHENVSDTYAITVALAEEGSTHEIEPNDELPSATPIEPGETRTGALGWVEDHDTYCVGASANGKAIRWTARDVVRDAGSVLEVTTLRGREVERRVRVHTADKSTLSQEDTRSPWTGPAIAYEEGTPRCVRLRLVRDPWITEAPRVQPGGLEAYVLAVDVVP</sequence>
<dbReference type="RefSeq" id="WP_272424232.1">
    <property type="nucleotide sequence ID" value="NZ_JAGTJJ010000099.1"/>
</dbReference>
<keyword evidence="4 7" id="KW-0547">Nucleotide-binding</keyword>
<keyword evidence="6 7" id="KW-0067">ATP-binding</keyword>
<evidence type="ECO:0000313" key="11">
    <source>
        <dbReference type="EMBL" id="MDC3989193.1"/>
    </source>
</evidence>
<evidence type="ECO:0000256" key="7">
    <source>
        <dbReference type="PROSITE-ProRule" id="PRU10141"/>
    </source>
</evidence>
<evidence type="ECO:0000256" key="3">
    <source>
        <dbReference type="ARBA" id="ARBA00022679"/>
    </source>
</evidence>
<dbReference type="SUPFAM" id="SSF56112">
    <property type="entry name" value="Protein kinase-like (PK-like)"/>
    <property type="match status" value="1"/>
</dbReference>
<evidence type="ECO:0000256" key="6">
    <source>
        <dbReference type="ARBA" id="ARBA00022840"/>
    </source>
</evidence>
<dbReference type="EMBL" id="JAGTJJ010000099">
    <property type="protein sequence ID" value="MDC3989193.1"/>
    <property type="molecule type" value="Genomic_DNA"/>
</dbReference>
<keyword evidence="9" id="KW-0472">Membrane</keyword>
<dbReference type="SMART" id="SM00220">
    <property type="entry name" value="S_TKc"/>
    <property type="match status" value="1"/>
</dbReference>
<keyword evidence="12" id="KW-1185">Reference proteome</keyword>
<keyword evidence="3" id="KW-0808">Transferase</keyword>
<evidence type="ECO:0000256" key="9">
    <source>
        <dbReference type="SAM" id="Phobius"/>
    </source>
</evidence>
<keyword evidence="9" id="KW-1133">Transmembrane helix</keyword>
<dbReference type="InterPro" id="IPR000719">
    <property type="entry name" value="Prot_kinase_dom"/>
</dbReference>
<dbReference type="PANTHER" id="PTHR43289">
    <property type="entry name" value="MITOGEN-ACTIVATED PROTEIN KINASE KINASE KINASE 20-RELATED"/>
    <property type="match status" value="1"/>
</dbReference>
<dbReference type="Gene3D" id="2.60.120.380">
    <property type="match status" value="2"/>
</dbReference>
<dbReference type="PROSITE" id="PS00108">
    <property type="entry name" value="PROTEIN_KINASE_ST"/>
    <property type="match status" value="1"/>
</dbReference>
<evidence type="ECO:0000256" key="4">
    <source>
        <dbReference type="ARBA" id="ARBA00022741"/>
    </source>
</evidence>
<evidence type="ECO:0000256" key="8">
    <source>
        <dbReference type="SAM" id="MobiDB-lite"/>
    </source>
</evidence>
<proteinExistence type="predicted"/>
<keyword evidence="2 11" id="KW-0723">Serine/threonine-protein kinase</keyword>
<feature type="domain" description="Protein kinase" evidence="10">
    <location>
        <begin position="74"/>
        <end position="346"/>
    </location>
</feature>
<evidence type="ECO:0000313" key="12">
    <source>
        <dbReference type="Proteomes" id="UP001151081"/>
    </source>
</evidence>
<dbReference type="SUPFAM" id="SSF89260">
    <property type="entry name" value="Collagen-binding domain"/>
    <property type="match status" value="1"/>
</dbReference>
<dbReference type="GO" id="GO:0005524">
    <property type="term" value="F:ATP binding"/>
    <property type="evidence" value="ECO:0007669"/>
    <property type="project" value="UniProtKB-UniRule"/>
</dbReference>
<dbReference type="Gene3D" id="1.10.510.10">
    <property type="entry name" value="Transferase(Phosphotransferase) domain 1"/>
    <property type="match status" value="1"/>
</dbReference>
<keyword evidence="9" id="KW-0812">Transmembrane</keyword>
<dbReference type="Proteomes" id="UP001151081">
    <property type="component" value="Unassembled WGS sequence"/>
</dbReference>
<dbReference type="PROSITE" id="PS00107">
    <property type="entry name" value="PROTEIN_KINASE_ATP"/>
    <property type="match status" value="1"/>
</dbReference>
<dbReference type="Pfam" id="PF00069">
    <property type="entry name" value="Pkinase"/>
    <property type="match status" value="1"/>
</dbReference>
<evidence type="ECO:0000256" key="5">
    <source>
        <dbReference type="ARBA" id="ARBA00022777"/>
    </source>
</evidence>
<dbReference type="CDD" id="cd14014">
    <property type="entry name" value="STKc_PknB_like"/>
    <property type="match status" value="1"/>
</dbReference>
<gene>
    <name evidence="11" type="ORF">KEG57_52500</name>
</gene>